<evidence type="ECO:0000256" key="13">
    <source>
        <dbReference type="ARBA" id="ARBA00025614"/>
    </source>
</evidence>
<dbReference type="Pfam" id="PF00430">
    <property type="entry name" value="ATP-synt_B"/>
    <property type="match status" value="1"/>
</dbReference>
<sequence>METSTNTEPGAVPGNTTAAPVTHESTAAEAGHHAAFPPFDASTFPSQILWLVITFIALYIVMSRVALPRVGKVIEDRQDRLQKDFAEAARLKQESDAAVAAYEQSLADARRRAQTIAQEARDQAKAASEADRKRAEGDLAGRLEVAEARIAEIKGRALGDVDAIARDATEALVSVLIGGNITAEEAKRAVASSAAKGSGA</sequence>
<evidence type="ECO:0000256" key="17">
    <source>
        <dbReference type="SAM" id="Coils"/>
    </source>
</evidence>
<accession>A0A1H8ZRU1</accession>
<evidence type="ECO:0000256" key="14">
    <source>
        <dbReference type="ARBA" id="ARBA00025830"/>
    </source>
</evidence>
<keyword evidence="7 15" id="KW-0375">Hydrogen ion transport</keyword>
<dbReference type="GO" id="GO:0046961">
    <property type="term" value="F:proton-transporting ATPase activity, rotational mechanism"/>
    <property type="evidence" value="ECO:0007669"/>
    <property type="project" value="TreeGrafter"/>
</dbReference>
<keyword evidence="6 15" id="KW-0812">Transmembrane</keyword>
<comment type="similarity">
    <text evidence="2 15 16">Belongs to the ATPase B chain family.</text>
</comment>
<dbReference type="RefSeq" id="WP_177176641.1">
    <property type="nucleotide sequence ID" value="NZ_FOFG01000001.1"/>
</dbReference>
<dbReference type="PANTHER" id="PTHR33445">
    <property type="entry name" value="ATP SYNTHASE SUBUNIT B', CHLOROPLASTIC"/>
    <property type="match status" value="1"/>
</dbReference>
<comment type="subcellular location">
    <subcellularLocation>
        <location evidence="1">Cell inner membrane</location>
        <topology evidence="1">Single-pass membrane protein</topology>
    </subcellularLocation>
    <subcellularLocation>
        <location evidence="15">Cell membrane</location>
        <topology evidence="15">Single-pass membrane protein</topology>
    </subcellularLocation>
</comment>
<comment type="subunit">
    <text evidence="14 15">F-type ATPases have 2 components, F(1) - the catalytic core - and F(0) - the membrane proton channel. F(1) has five subunits: alpha(3), beta(3), gamma(1), delta(1), epsilon(1). F(0) has three main subunits: a(1), b(2) and c(10-14). The alpha and beta chains form an alternating ring which encloses part of the gamma chain. F(1) is attached to F(0) by a central stalk formed by the gamma and epsilon chains, while a peripheral stalk is formed by the delta and b chains.</text>
</comment>
<comment type="function">
    <text evidence="13">Component of the F(0) channel, it forms part of the peripheral stalk, linking F(1) to F(0). The b'-subunit is a diverged and duplicated form of b found in plants and photosynthetic bacteria.</text>
</comment>
<keyword evidence="8 15" id="KW-1133">Transmembrane helix</keyword>
<evidence type="ECO:0000256" key="7">
    <source>
        <dbReference type="ARBA" id="ARBA00022781"/>
    </source>
</evidence>
<dbReference type="CDD" id="cd06503">
    <property type="entry name" value="ATP-synt_Fo_b"/>
    <property type="match status" value="1"/>
</dbReference>
<dbReference type="GO" id="GO:0046933">
    <property type="term" value="F:proton-transporting ATP synthase activity, rotational mechanism"/>
    <property type="evidence" value="ECO:0007669"/>
    <property type="project" value="UniProtKB-UniRule"/>
</dbReference>
<evidence type="ECO:0000256" key="11">
    <source>
        <dbReference type="ARBA" id="ARBA00023310"/>
    </source>
</evidence>
<organism evidence="18 19">
    <name type="scientific">Faunimonas pinastri</name>
    <dbReference type="NCBI Taxonomy" id="1855383"/>
    <lineage>
        <taxon>Bacteria</taxon>
        <taxon>Pseudomonadati</taxon>
        <taxon>Pseudomonadota</taxon>
        <taxon>Alphaproteobacteria</taxon>
        <taxon>Hyphomicrobiales</taxon>
        <taxon>Afifellaceae</taxon>
        <taxon>Faunimonas</taxon>
    </lineage>
</organism>
<feature type="transmembrane region" description="Helical" evidence="15">
    <location>
        <begin position="48"/>
        <end position="67"/>
    </location>
</feature>
<evidence type="ECO:0000256" key="1">
    <source>
        <dbReference type="ARBA" id="ARBA00004377"/>
    </source>
</evidence>
<dbReference type="InterPro" id="IPR050059">
    <property type="entry name" value="ATP_synthase_B_chain"/>
</dbReference>
<keyword evidence="10 15" id="KW-0472">Membrane</keyword>
<evidence type="ECO:0000256" key="5">
    <source>
        <dbReference type="ARBA" id="ARBA00022547"/>
    </source>
</evidence>
<evidence type="ECO:0000256" key="6">
    <source>
        <dbReference type="ARBA" id="ARBA00022692"/>
    </source>
</evidence>
<reference evidence="18 19" key="1">
    <citation type="submission" date="2016-10" db="EMBL/GenBank/DDBJ databases">
        <authorList>
            <person name="de Groot N.N."/>
        </authorList>
    </citation>
    <scope>NUCLEOTIDE SEQUENCE [LARGE SCALE GENOMIC DNA]</scope>
    <source>
        <strain evidence="18 19">A52C2</strain>
    </source>
</reference>
<evidence type="ECO:0000256" key="3">
    <source>
        <dbReference type="ARBA" id="ARBA00022448"/>
    </source>
</evidence>
<keyword evidence="19" id="KW-1185">Reference proteome</keyword>
<gene>
    <name evidence="15" type="primary">atpF</name>
    <name evidence="18" type="ORF">SAMN05216548_101226</name>
</gene>
<comment type="function">
    <text evidence="12 15">F(1)F(0) ATP synthase produces ATP from ADP in the presence of a proton or sodium gradient. F-type ATPases consist of two structural domains, F(1) containing the extramembraneous catalytic core and F(0) containing the membrane proton channel, linked together by a central stalk and a peripheral stalk. During catalysis, ATP synthesis in the catalytic domain of F(1) is coupled via a rotary mechanism of the central stalk subunits to proton translocation.</text>
</comment>
<name>A0A1H8ZRU1_9HYPH</name>
<dbReference type="Proteomes" id="UP000199647">
    <property type="component" value="Unassembled WGS sequence"/>
</dbReference>
<evidence type="ECO:0000313" key="19">
    <source>
        <dbReference type="Proteomes" id="UP000199647"/>
    </source>
</evidence>
<keyword evidence="3 15" id="KW-0813">Transport</keyword>
<keyword evidence="17" id="KW-0175">Coiled coil</keyword>
<dbReference type="NCBIfam" id="NF006612">
    <property type="entry name" value="PRK09174.1"/>
    <property type="match status" value="1"/>
</dbReference>
<feature type="coiled-coil region" evidence="17">
    <location>
        <begin position="74"/>
        <end position="130"/>
    </location>
</feature>
<protein>
    <recommendedName>
        <fullName evidence="15">ATP synthase subunit b</fullName>
    </recommendedName>
    <alternativeName>
        <fullName evidence="15">ATP synthase F(0) sector subunit b</fullName>
    </alternativeName>
    <alternativeName>
        <fullName evidence="15">ATPase subunit I</fullName>
    </alternativeName>
    <alternativeName>
        <fullName evidence="15">F-type ATPase subunit b</fullName>
        <shortName evidence="15">F-ATPase subunit b</shortName>
    </alternativeName>
</protein>
<evidence type="ECO:0000256" key="16">
    <source>
        <dbReference type="RuleBase" id="RU003848"/>
    </source>
</evidence>
<keyword evidence="5 15" id="KW-0138">CF(0)</keyword>
<dbReference type="GO" id="GO:0005886">
    <property type="term" value="C:plasma membrane"/>
    <property type="evidence" value="ECO:0007669"/>
    <property type="project" value="UniProtKB-SubCell"/>
</dbReference>
<keyword evidence="11 15" id="KW-0066">ATP synthesis</keyword>
<dbReference type="EMBL" id="FOFG01000001">
    <property type="protein sequence ID" value="SEP67186.1"/>
    <property type="molecule type" value="Genomic_DNA"/>
</dbReference>
<dbReference type="AlphaFoldDB" id="A0A1H8ZRU1"/>
<evidence type="ECO:0000256" key="12">
    <source>
        <dbReference type="ARBA" id="ARBA00025198"/>
    </source>
</evidence>
<evidence type="ECO:0000313" key="18">
    <source>
        <dbReference type="EMBL" id="SEP67186.1"/>
    </source>
</evidence>
<evidence type="ECO:0000256" key="9">
    <source>
        <dbReference type="ARBA" id="ARBA00023065"/>
    </source>
</evidence>
<dbReference type="HAMAP" id="MF_01398">
    <property type="entry name" value="ATP_synth_b_bprime"/>
    <property type="match status" value="1"/>
</dbReference>
<dbReference type="STRING" id="1855383.SAMN05216548_101226"/>
<evidence type="ECO:0000256" key="10">
    <source>
        <dbReference type="ARBA" id="ARBA00023136"/>
    </source>
</evidence>
<evidence type="ECO:0000256" key="15">
    <source>
        <dbReference type="HAMAP-Rule" id="MF_01398"/>
    </source>
</evidence>
<keyword evidence="9 15" id="KW-0406">Ion transport</keyword>
<proteinExistence type="inferred from homology"/>
<evidence type="ECO:0000256" key="8">
    <source>
        <dbReference type="ARBA" id="ARBA00022989"/>
    </source>
</evidence>
<dbReference type="GO" id="GO:0045259">
    <property type="term" value="C:proton-transporting ATP synthase complex"/>
    <property type="evidence" value="ECO:0007669"/>
    <property type="project" value="UniProtKB-KW"/>
</dbReference>
<evidence type="ECO:0000256" key="2">
    <source>
        <dbReference type="ARBA" id="ARBA00005513"/>
    </source>
</evidence>
<evidence type="ECO:0000256" key="4">
    <source>
        <dbReference type="ARBA" id="ARBA00022475"/>
    </source>
</evidence>
<dbReference type="PANTHER" id="PTHR33445:SF1">
    <property type="entry name" value="ATP SYNTHASE SUBUNIT B"/>
    <property type="match status" value="1"/>
</dbReference>
<keyword evidence="4 15" id="KW-1003">Cell membrane</keyword>
<dbReference type="InterPro" id="IPR002146">
    <property type="entry name" value="ATP_synth_b/b'su_bac/chlpt"/>
</dbReference>